<comment type="caution">
    <text evidence="5">The sequence shown here is derived from an EMBL/GenBank/DDBJ whole genome shotgun (WGS) entry which is preliminary data.</text>
</comment>
<keyword evidence="3" id="KW-0274">FAD</keyword>
<dbReference type="Gene3D" id="3.40.30.120">
    <property type="match status" value="1"/>
</dbReference>
<dbReference type="PANTHER" id="PTHR43004:SF19">
    <property type="entry name" value="BINDING MONOOXYGENASE, PUTATIVE (JCVI)-RELATED"/>
    <property type="match status" value="1"/>
</dbReference>
<dbReference type="Proteomes" id="UP001183629">
    <property type="component" value="Unassembled WGS sequence"/>
</dbReference>
<evidence type="ECO:0000313" key="6">
    <source>
        <dbReference type="Proteomes" id="UP001183629"/>
    </source>
</evidence>
<dbReference type="Gene3D" id="3.50.50.60">
    <property type="entry name" value="FAD/NAD(P)-binding domain"/>
    <property type="match status" value="2"/>
</dbReference>
<keyword evidence="2" id="KW-0285">Flavoprotein</keyword>
<evidence type="ECO:0000256" key="3">
    <source>
        <dbReference type="ARBA" id="ARBA00022827"/>
    </source>
</evidence>
<dbReference type="InterPro" id="IPR002938">
    <property type="entry name" value="FAD-bd"/>
</dbReference>
<dbReference type="Pfam" id="PF01494">
    <property type="entry name" value="FAD_binding_3"/>
    <property type="match status" value="1"/>
</dbReference>
<dbReference type="Pfam" id="PF21274">
    <property type="entry name" value="Rng_hyd_C"/>
    <property type="match status" value="1"/>
</dbReference>
<sequence length="503" mass="53077">MEFHDVIVVGAGPNGLMAAAELALAGVRPLVLERDHAPREEMRANGMVGQIVRLLDRRGLLSRLTGDAAPPRPADHFMFAAFPMPFHRLPDNPVHTVLVPQRRVEQVLAERAAELGVRVVRGRAVTALSQDADGVTVTTADGTVHACSWLIGADGGRSTVRKLAGIGFPGITHDRTVSRSVHVRLAPDALDPDTRALRVPGFGEIPPFLHTRLDRGMVSFAPFPDGRVMVNVSEVGADAGPSPDGGPPMTAEEFRAAFTRVVGVPGPFPEVTPVRRLTGGNTRLADRYRAGRVFLVGDAAHVHSAIGGNGLNLGLQDAVNLSWKVAAAVHGWAPPALLDTYESERRPAGARVTMQTTAQGVLVGPGPEITALRTLVGELLQDPPALARIAALISGADVAYPHTTRWAPDLTVDGRPLSEFTGTGRPLLIDTTPDRRHARVAAGWAGRVTVVAGAGDASMLIRPDGYVAWEDGDGLGAALTRWFGEPVHSHGSSSAGSATVSRT</sequence>
<proteinExistence type="predicted"/>
<feature type="domain" description="FAD-binding" evidence="4">
    <location>
        <begin position="5"/>
        <end position="355"/>
    </location>
</feature>
<comment type="cofactor">
    <cofactor evidence="1">
        <name>FAD</name>
        <dbReference type="ChEBI" id="CHEBI:57692"/>
    </cofactor>
</comment>
<dbReference type="PANTHER" id="PTHR43004">
    <property type="entry name" value="TRK SYSTEM POTASSIUM UPTAKE PROTEIN"/>
    <property type="match status" value="1"/>
</dbReference>
<dbReference type="PRINTS" id="PR00420">
    <property type="entry name" value="RNGMNOXGNASE"/>
</dbReference>
<evidence type="ECO:0000259" key="4">
    <source>
        <dbReference type="Pfam" id="PF01494"/>
    </source>
</evidence>
<evidence type="ECO:0000313" key="5">
    <source>
        <dbReference type="EMBL" id="MDR7327932.1"/>
    </source>
</evidence>
<protein>
    <submittedName>
        <fullName evidence="5">2-polyprenyl-6-methoxyphenol hydroxylase-like FAD-dependent oxidoreductase</fullName>
    </submittedName>
</protein>
<name>A0AAE3ZZL1_9ACTN</name>
<reference evidence="5 6" key="1">
    <citation type="submission" date="2023-07" db="EMBL/GenBank/DDBJ databases">
        <title>Sequencing the genomes of 1000 actinobacteria strains.</title>
        <authorList>
            <person name="Klenk H.-P."/>
        </authorList>
    </citation>
    <scope>NUCLEOTIDE SEQUENCE [LARGE SCALE GENOMIC DNA]</scope>
    <source>
        <strain evidence="5 6">DSM 44711</strain>
    </source>
</reference>
<accession>A0AAE3ZZL1</accession>
<dbReference type="RefSeq" id="WP_310428686.1">
    <property type="nucleotide sequence ID" value="NZ_JAVDYC010000001.1"/>
</dbReference>
<dbReference type="InterPro" id="IPR036188">
    <property type="entry name" value="FAD/NAD-bd_sf"/>
</dbReference>
<dbReference type="SUPFAM" id="SSF51905">
    <property type="entry name" value="FAD/NAD(P)-binding domain"/>
    <property type="match status" value="1"/>
</dbReference>
<evidence type="ECO:0000256" key="1">
    <source>
        <dbReference type="ARBA" id="ARBA00001974"/>
    </source>
</evidence>
<dbReference type="EMBL" id="JAVDYC010000001">
    <property type="protein sequence ID" value="MDR7327932.1"/>
    <property type="molecule type" value="Genomic_DNA"/>
</dbReference>
<evidence type="ECO:0000256" key="2">
    <source>
        <dbReference type="ARBA" id="ARBA00022630"/>
    </source>
</evidence>
<dbReference type="GO" id="GO:0071949">
    <property type="term" value="F:FAD binding"/>
    <property type="evidence" value="ECO:0007669"/>
    <property type="project" value="InterPro"/>
</dbReference>
<keyword evidence="6" id="KW-1185">Reference proteome</keyword>
<organism evidence="5 6">
    <name type="scientific">Catenuloplanes niger</name>
    <dbReference type="NCBI Taxonomy" id="587534"/>
    <lineage>
        <taxon>Bacteria</taxon>
        <taxon>Bacillati</taxon>
        <taxon>Actinomycetota</taxon>
        <taxon>Actinomycetes</taxon>
        <taxon>Micromonosporales</taxon>
        <taxon>Micromonosporaceae</taxon>
        <taxon>Catenuloplanes</taxon>
    </lineage>
</organism>
<dbReference type="GO" id="GO:0016709">
    <property type="term" value="F:oxidoreductase activity, acting on paired donors, with incorporation or reduction of molecular oxygen, NAD(P)H as one donor, and incorporation of one atom of oxygen"/>
    <property type="evidence" value="ECO:0007669"/>
    <property type="project" value="UniProtKB-ARBA"/>
</dbReference>
<dbReference type="InterPro" id="IPR050641">
    <property type="entry name" value="RIFMO-like"/>
</dbReference>
<dbReference type="AlphaFoldDB" id="A0AAE3ZZL1"/>
<gene>
    <name evidence="5" type="ORF">J2S44_008182</name>
</gene>